<evidence type="ECO:0000256" key="1">
    <source>
        <dbReference type="ARBA" id="ARBA00004678"/>
    </source>
</evidence>
<comment type="caution">
    <text evidence="6">The sequence shown here is derived from an EMBL/GenBank/DDBJ whole genome shotgun (WGS) entry which is preliminary data.</text>
</comment>
<dbReference type="EMBL" id="CYRY02001672">
    <property type="protein sequence ID" value="VCW66309.1"/>
    <property type="molecule type" value="Genomic_DNA"/>
</dbReference>
<dbReference type="Gene3D" id="3.10.400.10">
    <property type="entry name" value="Sulfate adenylyltransferase"/>
    <property type="match status" value="1"/>
</dbReference>
<dbReference type="SUPFAM" id="SSF88697">
    <property type="entry name" value="PUA domain-like"/>
    <property type="match status" value="1"/>
</dbReference>
<feature type="domain" description="ATP-sulfurylase PUA-like" evidence="5">
    <location>
        <begin position="20"/>
        <end position="120"/>
    </location>
</feature>
<keyword evidence="2" id="KW-0808">Transferase</keyword>
<dbReference type="Proteomes" id="UP000269945">
    <property type="component" value="Unassembled WGS sequence"/>
</dbReference>
<dbReference type="AlphaFoldDB" id="A0A9X9LEK4"/>
<keyword evidence="4" id="KW-0067">ATP-binding</keyword>
<dbReference type="GO" id="GO:0000103">
    <property type="term" value="P:sulfate assimilation"/>
    <property type="evidence" value="ECO:0007669"/>
    <property type="project" value="TreeGrafter"/>
</dbReference>
<dbReference type="PANTHER" id="PTHR11055">
    <property type="entry name" value="BIFUNCTIONAL 3'-PHOSPHOADENOSINE 5'-PHOSPHOSULFATE SYNTHASE"/>
    <property type="match status" value="1"/>
</dbReference>
<organism evidence="6 7">
    <name type="scientific">Gulo gulo</name>
    <name type="common">Wolverine</name>
    <name type="synonym">Gluton</name>
    <dbReference type="NCBI Taxonomy" id="48420"/>
    <lineage>
        <taxon>Eukaryota</taxon>
        <taxon>Metazoa</taxon>
        <taxon>Chordata</taxon>
        <taxon>Craniata</taxon>
        <taxon>Vertebrata</taxon>
        <taxon>Euteleostomi</taxon>
        <taxon>Mammalia</taxon>
        <taxon>Eutheria</taxon>
        <taxon>Laurasiatheria</taxon>
        <taxon>Carnivora</taxon>
        <taxon>Caniformia</taxon>
        <taxon>Musteloidea</taxon>
        <taxon>Mustelidae</taxon>
        <taxon>Guloninae</taxon>
        <taxon>Gulo</taxon>
    </lineage>
</organism>
<keyword evidence="3" id="KW-0547">Nucleotide-binding</keyword>
<proteinExistence type="predicted"/>
<dbReference type="InterPro" id="IPR015947">
    <property type="entry name" value="PUA-like_sf"/>
</dbReference>
<evidence type="ECO:0000256" key="3">
    <source>
        <dbReference type="ARBA" id="ARBA00022741"/>
    </source>
</evidence>
<evidence type="ECO:0000259" key="5">
    <source>
        <dbReference type="Pfam" id="PF14306"/>
    </source>
</evidence>
<evidence type="ECO:0000313" key="6">
    <source>
        <dbReference type="EMBL" id="VCW66309.1"/>
    </source>
</evidence>
<dbReference type="GO" id="GO:0004020">
    <property type="term" value="F:adenylylsulfate kinase activity"/>
    <property type="evidence" value="ECO:0007669"/>
    <property type="project" value="TreeGrafter"/>
</dbReference>
<evidence type="ECO:0000256" key="4">
    <source>
        <dbReference type="ARBA" id="ARBA00022840"/>
    </source>
</evidence>
<dbReference type="GO" id="GO:0005524">
    <property type="term" value="F:ATP binding"/>
    <property type="evidence" value="ECO:0007669"/>
    <property type="project" value="UniProtKB-KW"/>
</dbReference>
<comment type="pathway">
    <text evidence="1">Sulfur metabolism.</text>
</comment>
<evidence type="ECO:0000256" key="2">
    <source>
        <dbReference type="ARBA" id="ARBA00022679"/>
    </source>
</evidence>
<dbReference type="PANTHER" id="PTHR11055:SF16">
    <property type="entry name" value="BIFUNCTIONAL 3'-PHOSPHOADENOSINE 5'-PHOSPHOSULFATE SYNTHASE 2"/>
    <property type="match status" value="1"/>
</dbReference>
<dbReference type="GO" id="GO:0050428">
    <property type="term" value="P:3'-phosphoadenosine 5'-phosphosulfate biosynthetic process"/>
    <property type="evidence" value="ECO:0007669"/>
    <property type="project" value="TreeGrafter"/>
</dbReference>
<evidence type="ECO:0000313" key="7">
    <source>
        <dbReference type="Proteomes" id="UP000269945"/>
    </source>
</evidence>
<dbReference type="Pfam" id="PF14306">
    <property type="entry name" value="PUA_2"/>
    <property type="match status" value="1"/>
</dbReference>
<dbReference type="InterPro" id="IPR025980">
    <property type="entry name" value="ATP-Sase_PUA-like_dom"/>
</dbReference>
<name>A0A9X9LEK4_GULGU</name>
<accession>A0A9X9LEK4</accession>
<protein>
    <recommendedName>
        <fullName evidence="5">ATP-sulfurylase PUA-like domain-containing protein</fullName>
    </recommendedName>
</protein>
<keyword evidence="7" id="KW-1185">Reference proteome</keyword>
<feature type="non-terminal residue" evidence="6">
    <location>
        <position position="1"/>
    </location>
</feature>
<gene>
    <name evidence="6" type="ORF">BN2614_LOCUS2</name>
</gene>
<sequence>MDWTLCTCAHGSPLRGQHSWRPVLTNHVALSLDGVINMSIPIVLPVSTDDKTRLEGRGEFVLTHGGRRVAILRDPEFYEHRKEERCSRVWGTMCAKHPHIKMVMESGDWLVGGDLQVLERIRWNDGLDQYRLTPLELKQKCKEMNAGTWPGFHASVSPP</sequence>
<reference evidence="6 7" key="1">
    <citation type="submission" date="2018-10" db="EMBL/GenBank/DDBJ databases">
        <authorList>
            <person name="Ekblom R."/>
            <person name="Jareborg N."/>
        </authorList>
    </citation>
    <scope>NUCLEOTIDE SEQUENCE [LARGE SCALE GENOMIC DNA]</scope>
    <source>
        <tissue evidence="6">Muscle</tissue>
    </source>
</reference>